<comment type="similarity">
    <text evidence="1">Belongs to the universal stress protein A family.</text>
</comment>
<dbReference type="Gene3D" id="3.40.50.620">
    <property type="entry name" value="HUPs"/>
    <property type="match status" value="1"/>
</dbReference>
<sequence>MTTKDGPDVILVGIDGSPTSLRAGAYAAGLARRQQARLAVVYVVPAHPVVAGLAPGSLAALEGSEEEAVAEVRAMVDAGVRYHGMEVDFRVGHGDPYTKICRIADEIQADAVVVGSSTQLGHRFVGSLALKLVRAGRWPVTVVP</sequence>
<dbReference type="InterPro" id="IPR006016">
    <property type="entry name" value="UspA"/>
</dbReference>
<dbReference type="RefSeq" id="WP_311558718.1">
    <property type="nucleotide sequence ID" value="NZ_JAVREJ010000017.1"/>
</dbReference>
<dbReference type="PANTHER" id="PTHR46268">
    <property type="entry name" value="STRESS RESPONSE PROTEIN NHAX"/>
    <property type="match status" value="1"/>
</dbReference>
<evidence type="ECO:0000256" key="1">
    <source>
        <dbReference type="ARBA" id="ARBA00008791"/>
    </source>
</evidence>
<feature type="domain" description="UspA" evidence="2">
    <location>
        <begin position="9"/>
        <end position="144"/>
    </location>
</feature>
<accession>A0ABU2NEP8</accession>
<dbReference type="Proteomes" id="UP001183202">
    <property type="component" value="Unassembled WGS sequence"/>
</dbReference>
<gene>
    <name evidence="3" type="ORF">RM445_22020</name>
</gene>
<name>A0ABU2NEP8_9PSEU</name>
<keyword evidence="4" id="KW-1185">Reference proteome</keyword>
<comment type="caution">
    <text evidence="3">The sequence shown here is derived from an EMBL/GenBank/DDBJ whole genome shotgun (WGS) entry which is preliminary data.</text>
</comment>
<dbReference type="InterPro" id="IPR014729">
    <property type="entry name" value="Rossmann-like_a/b/a_fold"/>
</dbReference>
<dbReference type="PANTHER" id="PTHR46268:SF6">
    <property type="entry name" value="UNIVERSAL STRESS PROTEIN UP12"/>
    <property type="match status" value="1"/>
</dbReference>
<dbReference type="CDD" id="cd00293">
    <property type="entry name" value="USP-like"/>
    <property type="match status" value="1"/>
</dbReference>
<evidence type="ECO:0000313" key="4">
    <source>
        <dbReference type="Proteomes" id="UP001183202"/>
    </source>
</evidence>
<organism evidence="3 4">
    <name type="scientific">Pseudonocardia charpentierae</name>
    <dbReference type="NCBI Taxonomy" id="3075545"/>
    <lineage>
        <taxon>Bacteria</taxon>
        <taxon>Bacillati</taxon>
        <taxon>Actinomycetota</taxon>
        <taxon>Actinomycetes</taxon>
        <taxon>Pseudonocardiales</taxon>
        <taxon>Pseudonocardiaceae</taxon>
        <taxon>Pseudonocardia</taxon>
    </lineage>
</organism>
<dbReference type="EMBL" id="JAVREJ010000017">
    <property type="protein sequence ID" value="MDT0352210.1"/>
    <property type="molecule type" value="Genomic_DNA"/>
</dbReference>
<evidence type="ECO:0000313" key="3">
    <source>
        <dbReference type="EMBL" id="MDT0352210.1"/>
    </source>
</evidence>
<proteinExistence type="inferred from homology"/>
<reference evidence="4" key="1">
    <citation type="submission" date="2023-07" db="EMBL/GenBank/DDBJ databases">
        <title>30 novel species of actinomycetes from the DSMZ collection.</title>
        <authorList>
            <person name="Nouioui I."/>
        </authorList>
    </citation>
    <scope>NUCLEOTIDE SEQUENCE [LARGE SCALE GENOMIC DNA]</scope>
    <source>
        <strain evidence="4">DSM 45834</strain>
    </source>
</reference>
<evidence type="ECO:0000259" key="2">
    <source>
        <dbReference type="Pfam" id="PF00582"/>
    </source>
</evidence>
<dbReference type="SUPFAM" id="SSF52402">
    <property type="entry name" value="Adenine nucleotide alpha hydrolases-like"/>
    <property type="match status" value="1"/>
</dbReference>
<protein>
    <submittedName>
        <fullName evidence="3">Universal stress protein</fullName>
    </submittedName>
</protein>
<dbReference type="Pfam" id="PF00582">
    <property type="entry name" value="Usp"/>
    <property type="match status" value="1"/>
</dbReference>